<gene>
    <name evidence="1" type="ORF">RAG0_11656</name>
</gene>
<name>A0A1E1L584_9HELO</name>
<protein>
    <submittedName>
        <fullName evidence="1">Uncharacterized protein</fullName>
    </submittedName>
</protein>
<sequence>MISDYMDCHEIKAENKNCPVIHGGSVHEEFMPVLGVDLDLNMKLSLTRKTSHTEWEYQICFAIIFTHAYAHLSLLAPKDILILSLGEKSVASRLGRFTTDPGGGRGETVRNFRNVSHPSKSCKNILSDGTQLANQFKQNQLRHFVLTLKPFEKVLCSYLILSLHHLGPAAQQSPTSWYILHASPRFKTKS</sequence>
<keyword evidence="2" id="KW-1185">Reference proteome</keyword>
<dbReference type="Proteomes" id="UP000178912">
    <property type="component" value="Unassembled WGS sequence"/>
</dbReference>
<reference evidence="2" key="1">
    <citation type="submission" date="2016-03" db="EMBL/GenBank/DDBJ databases">
        <authorList>
            <person name="Guldener U."/>
        </authorList>
    </citation>
    <scope>NUCLEOTIDE SEQUENCE [LARGE SCALE GENOMIC DNA]</scope>
    <source>
        <strain evidence="2">04CH-RAC-A.6.1</strain>
    </source>
</reference>
<accession>A0A1E1L584</accession>
<proteinExistence type="predicted"/>
<organism evidence="1 2">
    <name type="scientific">Rhynchosporium agropyri</name>
    <dbReference type="NCBI Taxonomy" id="914238"/>
    <lineage>
        <taxon>Eukaryota</taxon>
        <taxon>Fungi</taxon>
        <taxon>Dikarya</taxon>
        <taxon>Ascomycota</taxon>
        <taxon>Pezizomycotina</taxon>
        <taxon>Leotiomycetes</taxon>
        <taxon>Helotiales</taxon>
        <taxon>Ploettnerulaceae</taxon>
        <taxon>Rhynchosporium</taxon>
    </lineage>
</organism>
<dbReference type="AlphaFoldDB" id="A0A1E1L584"/>
<dbReference type="EMBL" id="FJUX01000078">
    <property type="protein sequence ID" value="CZT05669.1"/>
    <property type="molecule type" value="Genomic_DNA"/>
</dbReference>
<evidence type="ECO:0000313" key="2">
    <source>
        <dbReference type="Proteomes" id="UP000178912"/>
    </source>
</evidence>
<evidence type="ECO:0000313" key="1">
    <source>
        <dbReference type="EMBL" id="CZT05669.1"/>
    </source>
</evidence>